<evidence type="ECO:0000256" key="6">
    <source>
        <dbReference type="ARBA" id="ARBA00023277"/>
    </source>
</evidence>
<dbReference type="Proteomes" id="UP000237608">
    <property type="component" value="Unassembled WGS sequence"/>
</dbReference>
<dbReference type="GO" id="GO:0005886">
    <property type="term" value="C:plasma membrane"/>
    <property type="evidence" value="ECO:0007669"/>
    <property type="project" value="UniProtKB-SubCell"/>
</dbReference>
<evidence type="ECO:0000256" key="11">
    <source>
        <dbReference type="ARBA" id="ARBA00043078"/>
    </source>
</evidence>
<name>A0A2S7W8Y7_9FLAO</name>
<evidence type="ECO:0000256" key="3">
    <source>
        <dbReference type="ARBA" id="ARBA00022801"/>
    </source>
</evidence>
<keyword evidence="6" id="KW-0119">Carbohydrate metabolism</keyword>
<comment type="caution">
    <text evidence="12">The sequence shown here is derived from an EMBL/GenBank/DDBJ whole genome shotgun (WGS) entry which is preliminary data.</text>
</comment>
<keyword evidence="13" id="KW-1185">Reference proteome</keyword>
<evidence type="ECO:0000313" key="12">
    <source>
        <dbReference type="EMBL" id="PQJ74088.1"/>
    </source>
</evidence>
<dbReference type="SUPFAM" id="SSF51445">
    <property type="entry name" value="(Trans)glycosidases"/>
    <property type="match status" value="1"/>
</dbReference>
<protein>
    <recommendedName>
        <fullName evidence="11">Endo-1,3-beta-glucanase btgC</fullName>
    </recommendedName>
    <alternativeName>
        <fullName evidence="10">Laminarinase btgC</fullName>
    </alternativeName>
</protein>
<dbReference type="PROSITE" id="PS51257">
    <property type="entry name" value="PROKAR_LIPOPROTEIN"/>
    <property type="match status" value="1"/>
</dbReference>
<evidence type="ECO:0000256" key="2">
    <source>
        <dbReference type="ARBA" id="ARBA00022475"/>
    </source>
</evidence>
<evidence type="ECO:0000256" key="8">
    <source>
        <dbReference type="ARBA" id="ARBA00023326"/>
    </source>
</evidence>
<gene>
    <name evidence="12" type="ORF">BTO13_01830</name>
</gene>
<proteinExistence type="predicted"/>
<dbReference type="AlphaFoldDB" id="A0A2S7W8Y7"/>
<sequence length="427" mass="48856">MKNIMKTFLHVLLVVLIISCANKESKQKTILSTKKELTAADILGNPNYQAISFGGYREKTREIQPTIAQLKEDMKLLHAMGIRILRTYNVQPKLPHASNVLEAIHQLKKEDPNFEMYVMLGAWIDCLNAWTGLEPNHDVESPENEGEIARAAALANKYPNIVKVIAVGNEAMIRWATSYYVQPNVILKWVNHLQKMKKEGKLPKDLWITSSDDFASWGGGEESYRTKDLEALIKAVDYVSMHTYAYHNSHYNPEFWKIPESEQNLSDLEKVNSAMKRALEFAKMQYKNVSDYVKSIDSTKTIHIGETGWASISDGHYGIHGSRATDEYKQGLYFKHLRKWTTKEKISCFYFEAFDEQWKDAGNKNGSENHFGLINLNGEAKFALWDLVDKGTFEGLKRDGKTITKTFNGDKKELLKTVFPPNTDYPR</sequence>
<comment type="function">
    <text evidence="9">Glucanases play a role in cell expansion during growth, in cell-cell fusion during mating, and in spore release during sporulation. This enzyme may be involved in beta-glucan degradation. Active on laminarin and lichenan.</text>
</comment>
<reference evidence="12 13" key="1">
    <citation type="submission" date="2016-12" db="EMBL/GenBank/DDBJ databases">
        <title>Trade-off between light-utilization and light-protection in marine flavobacteria.</title>
        <authorList>
            <person name="Kumagai Y."/>
            <person name="Yoshizawa S."/>
            <person name="Kogure K."/>
            <person name="Iwasaki W."/>
        </authorList>
    </citation>
    <scope>NUCLEOTIDE SEQUENCE [LARGE SCALE GENOMIC DNA]</scope>
    <source>
        <strain evidence="12 13">KCTC 22729</strain>
    </source>
</reference>
<evidence type="ECO:0000256" key="10">
    <source>
        <dbReference type="ARBA" id="ARBA00042373"/>
    </source>
</evidence>
<comment type="subcellular location">
    <subcellularLocation>
        <location evidence="1">Cell membrane</location>
    </subcellularLocation>
</comment>
<evidence type="ECO:0000256" key="7">
    <source>
        <dbReference type="ARBA" id="ARBA00023316"/>
    </source>
</evidence>
<dbReference type="PANTHER" id="PTHR16631:SF17">
    <property type="entry name" value="GLUCAN ENDO-1,3-BETA-GLUCOSIDASE BTGC"/>
    <property type="match status" value="1"/>
</dbReference>
<dbReference type="EMBL" id="MSCL01000001">
    <property type="protein sequence ID" value="PQJ74088.1"/>
    <property type="molecule type" value="Genomic_DNA"/>
</dbReference>
<evidence type="ECO:0000256" key="4">
    <source>
        <dbReference type="ARBA" id="ARBA00023136"/>
    </source>
</evidence>
<dbReference type="Gene3D" id="3.20.20.80">
    <property type="entry name" value="Glycosidases"/>
    <property type="match status" value="1"/>
</dbReference>
<keyword evidence="8" id="KW-0624">Polysaccharide degradation</keyword>
<accession>A0A2S7W8Y7</accession>
<dbReference type="PANTHER" id="PTHR16631">
    <property type="entry name" value="GLUCAN 1,3-BETA-GLUCOSIDASE"/>
    <property type="match status" value="1"/>
</dbReference>
<keyword evidence="5" id="KW-0325">Glycoprotein</keyword>
<dbReference type="GO" id="GO:0016787">
    <property type="term" value="F:hydrolase activity"/>
    <property type="evidence" value="ECO:0007669"/>
    <property type="project" value="UniProtKB-KW"/>
</dbReference>
<keyword evidence="4" id="KW-0472">Membrane</keyword>
<evidence type="ECO:0000256" key="9">
    <source>
        <dbReference type="ARBA" id="ARBA00037649"/>
    </source>
</evidence>
<dbReference type="RefSeq" id="WP_211290335.1">
    <property type="nucleotide sequence ID" value="NZ_CP150662.1"/>
</dbReference>
<evidence type="ECO:0000313" key="13">
    <source>
        <dbReference type="Proteomes" id="UP000237608"/>
    </source>
</evidence>
<keyword evidence="2" id="KW-1003">Cell membrane</keyword>
<keyword evidence="3 12" id="KW-0378">Hydrolase</keyword>
<organism evidence="12 13">
    <name type="scientific">Polaribacter gangjinensis</name>
    <dbReference type="NCBI Taxonomy" id="574710"/>
    <lineage>
        <taxon>Bacteria</taxon>
        <taxon>Pseudomonadati</taxon>
        <taxon>Bacteroidota</taxon>
        <taxon>Flavobacteriia</taxon>
        <taxon>Flavobacteriales</taxon>
        <taxon>Flavobacteriaceae</taxon>
    </lineage>
</organism>
<keyword evidence="7" id="KW-0961">Cell wall biogenesis/degradation</keyword>
<evidence type="ECO:0000256" key="1">
    <source>
        <dbReference type="ARBA" id="ARBA00004236"/>
    </source>
</evidence>
<dbReference type="InterPro" id="IPR017853">
    <property type="entry name" value="GH"/>
</dbReference>
<evidence type="ECO:0000256" key="5">
    <source>
        <dbReference type="ARBA" id="ARBA00023180"/>
    </source>
</evidence>
<dbReference type="GO" id="GO:0071555">
    <property type="term" value="P:cell wall organization"/>
    <property type="evidence" value="ECO:0007669"/>
    <property type="project" value="UniProtKB-KW"/>
</dbReference>
<dbReference type="InterPro" id="IPR050732">
    <property type="entry name" value="Beta-glucan_modifiers"/>
</dbReference>
<dbReference type="GO" id="GO:0000272">
    <property type="term" value="P:polysaccharide catabolic process"/>
    <property type="evidence" value="ECO:0007669"/>
    <property type="project" value="UniProtKB-KW"/>
</dbReference>